<sequence>MTNLNSMDRRGFLRTSAGATAGLLAAPTAYGWLANPTKAAAATATAPAFVDSYATNAMADLTPAGNAAVRILGGMAKVWQTGKTWNTGTPLQPDLLRANMRYCAQITARRTDAEARQAFVIDRQHQSYSAIAGLGPLAALYRSGAKAVTGITAAPTGTPATTIDDTLPADAPPGSALGAGSVDSELGQVVRLVNAVRGPHASGNPSKYAYQYPRPWRMTPDSTVEPTGAIDGFGFPVYRSEVVVAPQLLRQRNLSPTDDAGYPSGHTNALHLAGLALAYAVPERFQELITRAFESSHTRIVAGMHSPVDVIAGRVLATALAAAELSDPANAELKAAARAQASAWFQARTGSTADTLYAFAHSAAPGTDPYADRAANARSVQEKLTYVLPRRGRETAMTVPKGAEVLLETRLPYLDAGQRREVLRTTALPSGYVLLDGPEQWGRLNLFAAADGYGSFDQDVRVTMNAAAGGFNAADTWHHDIDGPGGLTKLGTGSLTLTGTNRFTGATDVRAGVLTAASRDALGRGDVRLCGGTLRLNQGRGAVRLHGDYAQSAGSTLSVTLRQDRDPALRIPGRAAVAPGSALVLRGGDWRPDRDCTVRILESRSLCGQFGSVTVDVEGFRAEPLYTHQGLAVRLTRR</sequence>
<dbReference type="AlphaFoldDB" id="A0AB33JVB6"/>
<dbReference type="Gene3D" id="1.20.144.10">
    <property type="entry name" value="Phosphatidic acid phosphatase type 2/haloperoxidase"/>
    <property type="match status" value="1"/>
</dbReference>
<accession>A0AB33JVB6</accession>
<dbReference type="Pfam" id="PF12951">
    <property type="entry name" value="PATR"/>
    <property type="match status" value="1"/>
</dbReference>
<reference evidence="3" key="1">
    <citation type="submission" date="2024-07" db="EMBL/GenBank/DDBJ databases">
        <title>Complete genome sequences of cellulolytic bacteria, Kitasatospora sp. CMC57 and Streptomyces sp. CMC78, isolated from Japanese agricultural soil.</title>
        <authorList>
            <person name="Hashimoto T."/>
            <person name="Ito M."/>
            <person name="Iwamoto M."/>
            <person name="Fukahori D."/>
            <person name="Shoda T."/>
            <person name="Sakoda M."/>
            <person name="Morohoshi T."/>
            <person name="Mitsuboshi M."/>
            <person name="Nishizawa T."/>
        </authorList>
    </citation>
    <scope>NUCLEOTIDE SEQUENCE</scope>
    <source>
        <strain evidence="3">CMC57</strain>
    </source>
</reference>
<dbReference type="InterPro" id="IPR036938">
    <property type="entry name" value="PAP2/HPO_sf"/>
</dbReference>
<dbReference type="PROSITE" id="PS51318">
    <property type="entry name" value="TAT"/>
    <property type="match status" value="1"/>
</dbReference>
<dbReference type="Pfam" id="PF01569">
    <property type="entry name" value="PAP2"/>
    <property type="match status" value="1"/>
</dbReference>
<dbReference type="SUPFAM" id="SSF51126">
    <property type="entry name" value="Pectin lyase-like"/>
    <property type="match status" value="1"/>
</dbReference>
<evidence type="ECO:0000313" key="3">
    <source>
        <dbReference type="EMBL" id="BFP45239.1"/>
    </source>
</evidence>
<evidence type="ECO:0000256" key="1">
    <source>
        <dbReference type="ARBA" id="ARBA00022729"/>
    </source>
</evidence>
<feature type="domain" description="Phosphatidic acid phosphatase type 2/haloperoxidase" evidence="2">
    <location>
        <begin position="190"/>
        <end position="325"/>
    </location>
</feature>
<gene>
    <name evidence="3" type="ORF">KCMC57_16070</name>
</gene>
<dbReference type="NCBIfam" id="TIGR02601">
    <property type="entry name" value="autotrns_rpt"/>
    <property type="match status" value="1"/>
</dbReference>
<keyword evidence="1" id="KW-0732">Signal</keyword>
<dbReference type="SMART" id="SM00014">
    <property type="entry name" value="acidPPc"/>
    <property type="match status" value="1"/>
</dbReference>
<dbReference type="InterPro" id="IPR013425">
    <property type="entry name" value="Autotrns_rpt"/>
</dbReference>
<proteinExistence type="predicted"/>
<dbReference type="InterPro" id="IPR000326">
    <property type="entry name" value="PAP2/HPO"/>
</dbReference>
<organism evidence="3">
    <name type="scientific">Kitasatospora sp. CMC57</name>
    <dbReference type="NCBI Taxonomy" id="3231513"/>
    <lineage>
        <taxon>Bacteria</taxon>
        <taxon>Bacillati</taxon>
        <taxon>Actinomycetota</taxon>
        <taxon>Actinomycetes</taxon>
        <taxon>Kitasatosporales</taxon>
        <taxon>Streptomycetaceae</taxon>
        <taxon>Kitasatospora</taxon>
    </lineage>
</organism>
<protein>
    <submittedName>
        <fullName evidence="3">Autotransporter-associated beta strand repeat-containing protein</fullName>
    </submittedName>
</protein>
<dbReference type="RefSeq" id="WP_407987760.1">
    <property type="nucleotide sequence ID" value="NZ_AP035881.2"/>
</dbReference>
<dbReference type="InterPro" id="IPR006311">
    <property type="entry name" value="TAT_signal"/>
</dbReference>
<dbReference type="EMBL" id="AP035881">
    <property type="protein sequence ID" value="BFP45239.1"/>
    <property type="molecule type" value="Genomic_DNA"/>
</dbReference>
<name>A0AB33JVB6_9ACTN</name>
<evidence type="ECO:0000259" key="2">
    <source>
        <dbReference type="SMART" id="SM00014"/>
    </source>
</evidence>
<dbReference type="InterPro" id="IPR011050">
    <property type="entry name" value="Pectin_lyase_fold/virulence"/>
</dbReference>
<dbReference type="SUPFAM" id="SSF48317">
    <property type="entry name" value="Acid phosphatase/Vanadium-dependent haloperoxidase"/>
    <property type="match status" value="1"/>
</dbReference>